<keyword evidence="6" id="KW-0812">Transmembrane</keyword>
<dbReference type="EMBL" id="JAEVLS010000001">
    <property type="protein sequence ID" value="MBM0103227.1"/>
    <property type="molecule type" value="Genomic_DNA"/>
</dbReference>
<gene>
    <name evidence="11" type="ORF">JM946_00645</name>
</gene>
<name>A0ABS1WQH2_9GAMM</name>
<dbReference type="NCBIfam" id="TIGR01352">
    <property type="entry name" value="tonB_Cterm"/>
    <property type="match status" value="1"/>
</dbReference>
<dbReference type="SUPFAM" id="SSF74653">
    <property type="entry name" value="TolA/TonB C-terminal domain"/>
    <property type="match status" value="2"/>
</dbReference>
<dbReference type="PROSITE" id="PS52015">
    <property type="entry name" value="TONB_CTD"/>
    <property type="match status" value="1"/>
</dbReference>
<reference evidence="11 12" key="1">
    <citation type="journal article" date="2021" name="Int. J. Syst. Evol. Microbiol.">
        <title>Steroidobacter gossypii sp. nov., isolated from soil of cotton cropping field.</title>
        <authorList>
            <person name="Huang R."/>
            <person name="Yang S."/>
            <person name="Zhen C."/>
            <person name="Liu W."/>
        </authorList>
    </citation>
    <scope>NUCLEOTIDE SEQUENCE [LARGE SCALE GENOMIC DNA]</scope>
    <source>
        <strain evidence="11 12">S1-65</strain>
    </source>
</reference>
<dbReference type="Proteomes" id="UP000661077">
    <property type="component" value="Unassembled WGS sequence"/>
</dbReference>
<evidence type="ECO:0000256" key="5">
    <source>
        <dbReference type="ARBA" id="ARBA00022519"/>
    </source>
</evidence>
<keyword evidence="5" id="KW-0997">Cell inner membrane</keyword>
<keyword evidence="9" id="KW-0472">Membrane</keyword>
<comment type="similarity">
    <text evidence="2">Belongs to the TonB family.</text>
</comment>
<organism evidence="11 12">
    <name type="scientific">Steroidobacter gossypii</name>
    <dbReference type="NCBI Taxonomy" id="2805490"/>
    <lineage>
        <taxon>Bacteria</taxon>
        <taxon>Pseudomonadati</taxon>
        <taxon>Pseudomonadota</taxon>
        <taxon>Gammaproteobacteria</taxon>
        <taxon>Steroidobacterales</taxon>
        <taxon>Steroidobacteraceae</taxon>
        <taxon>Steroidobacter</taxon>
    </lineage>
</organism>
<comment type="subcellular location">
    <subcellularLocation>
        <location evidence="1">Cell inner membrane</location>
        <topology evidence="1">Single-pass membrane protein</topology>
        <orientation evidence="1">Periplasmic side</orientation>
    </subcellularLocation>
</comment>
<evidence type="ECO:0000256" key="9">
    <source>
        <dbReference type="ARBA" id="ARBA00023136"/>
    </source>
</evidence>
<keyword evidence="7" id="KW-0653">Protein transport</keyword>
<sequence length="203" mass="21767">MTATVSTAETNAPKLVRLHVEAPEYPANARRFNLSGTVIAKMRVEMDGHVSKTEIIQSPADILSDAVVQTTAKWRYQPIAEPTEAVVQIPFQLSETDEGYAFSTASRSLAAPVPSSAAELGVNLTEGWSHIRLLIDGSGAIQGTLLLKSSGDDFDASCKAILSALKFTPAPPGLHGYKTTTVNLFFIRVLEDGEIRVTQLPGT</sequence>
<dbReference type="InterPro" id="IPR051045">
    <property type="entry name" value="TonB-dependent_transducer"/>
</dbReference>
<dbReference type="Pfam" id="PF03544">
    <property type="entry name" value="TonB_C"/>
    <property type="match status" value="1"/>
</dbReference>
<evidence type="ECO:0000256" key="6">
    <source>
        <dbReference type="ARBA" id="ARBA00022692"/>
    </source>
</evidence>
<keyword evidence="4" id="KW-1003">Cell membrane</keyword>
<keyword evidence="12" id="KW-1185">Reference proteome</keyword>
<evidence type="ECO:0000259" key="10">
    <source>
        <dbReference type="PROSITE" id="PS52015"/>
    </source>
</evidence>
<evidence type="ECO:0000313" key="12">
    <source>
        <dbReference type="Proteomes" id="UP000661077"/>
    </source>
</evidence>
<proteinExistence type="inferred from homology"/>
<dbReference type="InterPro" id="IPR037682">
    <property type="entry name" value="TonB_C"/>
</dbReference>
<keyword evidence="3" id="KW-0813">Transport</keyword>
<dbReference type="InterPro" id="IPR006260">
    <property type="entry name" value="TonB/TolA_C"/>
</dbReference>
<keyword evidence="8" id="KW-1133">Transmembrane helix</keyword>
<dbReference type="RefSeq" id="WP_203165212.1">
    <property type="nucleotide sequence ID" value="NZ_JAEVLS010000001.1"/>
</dbReference>
<evidence type="ECO:0000313" key="11">
    <source>
        <dbReference type="EMBL" id="MBM0103227.1"/>
    </source>
</evidence>
<feature type="domain" description="TonB C-terminal" evidence="10">
    <location>
        <begin position="10"/>
        <end position="100"/>
    </location>
</feature>
<accession>A0ABS1WQH2</accession>
<comment type="caution">
    <text evidence="11">The sequence shown here is derived from an EMBL/GenBank/DDBJ whole genome shotgun (WGS) entry which is preliminary data.</text>
</comment>
<evidence type="ECO:0000256" key="3">
    <source>
        <dbReference type="ARBA" id="ARBA00022448"/>
    </source>
</evidence>
<protein>
    <submittedName>
        <fullName evidence="11">TonB family protein</fullName>
    </submittedName>
</protein>
<evidence type="ECO:0000256" key="2">
    <source>
        <dbReference type="ARBA" id="ARBA00006555"/>
    </source>
</evidence>
<dbReference type="PANTHER" id="PTHR33446">
    <property type="entry name" value="PROTEIN TONB-RELATED"/>
    <property type="match status" value="1"/>
</dbReference>
<dbReference type="PANTHER" id="PTHR33446:SF2">
    <property type="entry name" value="PROTEIN TONB"/>
    <property type="match status" value="1"/>
</dbReference>
<evidence type="ECO:0000256" key="4">
    <source>
        <dbReference type="ARBA" id="ARBA00022475"/>
    </source>
</evidence>
<evidence type="ECO:0000256" key="1">
    <source>
        <dbReference type="ARBA" id="ARBA00004383"/>
    </source>
</evidence>
<evidence type="ECO:0000256" key="7">
    <source>
        <dbReference type="ARBA" id="ARBA00022927"/>
    </source>
</evidence>
<dbReference type="Gene3D" id="3.30.2420.10">
    <property type="entry name" value="TonB"/>
    <property type="match status" value="1"/>
</dbReference>
<evidence type="ECO:0000256" key="8">
    <source>
        <dbReference type="ARBA" id="ARBA00022989"/>
    </source>
</evidence>